<dbReference type="InterPro" id="IPR040398">
    <property type="entry name" value="Not1"/>
</dbReference>
<dbReference type="GO" id="GO:0000288">
    <property type="term" value="P:nuclear-transcribed mRNA catabolic process, deadenylation-dependent decay"/>
    <property type="evidence" value="ECO:0007669"/>
    <property type="project" value="TreeGrafter"/>
</dbReference>
<dbReference type="Proteomes" id="UP000257109">
    <property type="component" value="Unassembled WGS sequence"/>
</dbReference>
<dbReference type="GO" id="GO:0017148">
    <property type="term" value="P:negative regulation of translation"/>
    <property type="evidence" value="ECO:0007669"/>
    <property type="project" value="InterPro"/>
</dbReference>
<evidence type="ECO:0000313" key="3">
    <source>
        <dbReference type="EMBL" id="RDY03477.1"/>
    </source>
</evidence>
<evidence type="ECO:0000259" key="2">
    <source>
        <dbReference type="Pfam" id="PF26031"/>
    </source>
</evidence>
<dbReference type="GO" id="GO:0030015">
    <property type="term" value="C:CCR4-NOT core complex"/>
    <property type="evidence" value="ECO:0007669"/>
    <property type="project" value="InterPro"/>
</dbReference>
<dbReference type="InterPro" id="IPR058783">
    <property type="entry name" value="IREH1/IRE-like_N"/>
</dbReference>
<dbReference type="OrthoDB" id="1929077at2759"/>
<comment type="caution">
    <text evidence="3">The sequence shown here is derived from an EMBL/GenBank/DDBJ whole genome shotgun (WGS) entry which is preliminary data.</text>
</comment>
<evidence type="ECO:0000256" key="1">
    <source>
        <dbReference type="SAM" id="MobiDB-lite"/>
    </source>
</evidence>
<reference evidence="3" key="1">
    <citation type="submission" date="2018-05" db="EMBL/GenBank/DDBJ databases">
        <title>Draft genome of Mucuna pruriens seed.</title>
        <authorList>
            <person name="Nnadi N.E."/>
            <person name="Vos R."/>
            <person name="Hasami M.H."/>
            <person name="Devisetty U.K."/>
            <person name="Aguiy J.C."/>
        </authorList>
    </citation>
    <scope>NUCLEOTIDE SEQUENCE [LARGE SCALE GENOMIC DNA]</scope>
    <source>
        <strain evidence="3">JCA_2017</strain>
    </source>
</reference>
<protein>
    <submittedName>
        <fullName evidence="3">Serine/threonine protein kinase IREH1</fullName>
    </submittedName>
</protein>
<keyword evidence="4" id="KW-1185">Reference proteome</keyword>
<feature type="domain" description="IREH1/IRE-like N-terminal" evidence="2">
    <location>
        <begin position="115"/>
        <end position="154"/>
    </location>
</feature>
<keyword evidence="3" id="KW-0418">Kinase</keyword>
<dbReference type="Pfam" id="PF26031">
    <property type="entry name" value="IREH1"/>
    <property type="match status" value="1"/>
</dbReference>
<dbReference type="GO" id="GO:0060090">
    <property type="term" value="F:molecular adaptor activity"/>
    <property type="evidence" value="ECO:0007669"/>
    <property type="project" value="TreeGrafter"/>
</dbReference>
<proteinExistence type="predicted"/>
<evidence type="ECO:0000313" key="4">
    <source>
        <dbReference type="Proteomes" id="UP000257109"/>
    </source>
</evidence>
<dbReference type="AlphaFoldDB" id="A0A371HL03"/>
<dbReference type="GO" id="GO:0000932">
    <property type="term" value="C:P-body"/>
    <property type="evidence" value="ECO:0007669"/>
    <property type="project" value="TreeGrafter"/>
</dbReference>
<dbReference type="PANTHER" id="PTHR13162:SF8">
    <property type="entry name" value="CCR4-NOT TRANSCRIPTION COMPLEX SUBUNIT 1"/>
    <property type="match status" value="1"/>
</dbReference>
<dbReference type="EMBL" id="QJKJ01002294">
    <property type="protein sequence ID" value="RDY03477.1"/>
    <property type="molecule type" value="Genomic_DNA"/>
</dbReference>
<feature type="compositionally biased region" description="Basic and acidic residues" evidence="1">
    <location>
        <begin position="275"/>
        <end position="285"/>
    </location>
</feature>
<feature type="non-terminal residue" evidence="3">
    <location>
        <position position="1"/>
    </location>
</feature>
<organism evidence="3 4">
    <name type="scientific">Mucuna pruriens</name>
    <name type="common">Velvet bean</name>
    <name type="synonym">Dolichos pruriens</name>
    <dbReference type="NCBI Taxonomy" id="157652"/>
    <lineage>
        <taxon>Eukaryota</taxon>
        <taxon>Viridiplantae</taxon>
        <taxon>Streptophyta</taxon>
        <taxon>Embryophyta</taxon>
        <taxon>Tracheophyta</taxon>
        <taxon>Spermatophyta</taxon>
        <taxon>Magnoliopsida</taxon>
        <taxon>eudicotyledons</taxon>
        <taxon>Gunneridae</taxon>
        <taxon>Pentapetalae</taxon>
        <taxon>rosids</taxon>
        <taxon>fabids</taxon>
        <taxon>Fabales</taxon>
        <taxon>Fabaceae</taxon>
        <taxon>Papilionoideae</taxon>
        <taxon>50 kb inversion clade</taxon>
        <taxon>NPAAA clade</taxon>
        <taxon>indigoferoid/millettioid clade</taxon>
        <taxon>Phaseoleae</taxon>
        <taxon>Mucuna</taxon>
    </lineage>
</organism>
<keyword evidence="3" id="KW-0808">Transferase</keyword>
<gene>
    <name evidence="3" type="primary">IREH1</name>
    <name evidence="3" type="ORF">CR513_12935</name>
</gene>
<dbReference type="Gene3D" id="1.25.40.180">
    <property type="match status" value="1"/>
</dbReference>
<dbReference type="PANTHER" id="PTHR13162">
    <property type="entry name" value="CCR4-NOT TRANSCRIPTION COMPLEX"/>
    <property type="match status" value="1"/>
</dbReference>
<accession>A0A371HL03</accession>
<feature type="region of interest" description="Disordered" evidence="1">
    <location>
        <begin position="275"/>
        <end position="294"/>
    </location>
</feature>
<dbReference type="GO" id="GO:0004674">
    <property type="term" value="F:protein serine/threonine kinase activity"/>
    <property type="evidence" value="ECO:0007669"/>
    <property type="project" value="UniProtKB-KW"/>
</dbReference>
<name>A0A371HL03_MUCPR</name>
<sequence>MERTNNNNEGYNALALIGPQHLGSAMERDGWKMGIASQFQNHGKHQERAGGRTETVYDYNNLNESESPRFQAILRVTSAPRKRFPVDIKSFSHELNSKGVQPFPFWKPRSRPGWILEKTADNPGWQETIEDLLVLARTCAMTSSGEFWLQCEGVKSFPQDAKAAPHPVTFHSHKLSLGREKYLQLTEMVDVGKIDITSTVIDEDVPLEDDVVHSLKTSPIHSTRDLFGADRKCLVMKFYFYYSDSGIADSEIAQLSGSSVIQPGQRHLSLQLQQRRENPLVDRHKASVGSSTDVKPMLSSLGQSSVLTPSDASSTNKLNFVQLHSTVSTSSMLSSPGIVRPSHGATSTRFRSALNIETLVAAAEKRETPIEALGSEVQDKISFIINNIFVANIEAKAKELTEILKELYYCGTPKSF</sequence>
<keyword evidence="3" id="KW-0723">Serine/threonine-protein kinase</keyword>